<name>A0A6A6ITE9_9PLEO</name>
<dbReference type="GO" id="GO:0006351">
    <property type="term" value="P:DNA-templated transcription"/>
    <property type="evidence" value="ECO:0007669"/>
    <property type="project" value="InterPro"/>
</dbReference>
<keyword evidence="6" id="KW-0539">Nucleus</keyword>
<dbReference type="CDD" id="cd00067">
    <property type="entry name" value="GAL4"/>
    <property type="match status" value="1"/>
</dbReference>
<dbReference type="GO" id="GO:0008270">
    <property type="term" value="F:zinc ion binding"/>
    <property type="evidence" value="ECO:0007669"/>
    <property type="project" value="InterPro"/>
</dbReference>
<protein>
    <recommendedName>
        <fullName evidence="7">Zn(2)-C6 fungal-type domain-containing protein</fullName>
    </recommendedName>
</protein>
<dbReference type="GO" id="GO:0001228">
    <property type="term" value="F:DNA-binding transcription activator activity, RNA polymerase II-specific"/>
    <property type="evidence" value="ECO:0007669"/>
    <property type="project" value="TreeGrafter"/>
</dbReference>
<dbReference type="AlphaFoldDB" id="A0A6A6ITE9"/>
<dbReference type="Pfam" id="PF04082">
    <property type="entry name" value="Fungal_trans"/>
    <property type="match status" value="1"/>
</dbReference>
<dbReference type="EMBL" id="ML987191">
    <property type="protein sequence ID" value="KAF2253676.1"/>
    <property type="molecule type" value="Genomic_DNA"/>
</dbReference>
<dbReference type="PROSITE" id="PS00463">
    <property type="entry name" value="ZN2_CY6_FUNGAL_1"/>
    <property type="match status" value="1"/>
</dbReference>
<keyword evidence="2" id="KW-0862">Zinc</keyword>
<evidence type="ECO:0000313" key="8">
    <source>
        <dbReference type="EMBL" id="KAF2253676.1"/>
    </source>
</evidence>
<sequence>MSDNAILENKTRKRKQRAILSCNDCRRRKLKCDRELPCNRCLNGGIAASCAYEKVEDGHSGMEEPPTKQSRQASIQPAINWTTQAVEITSGNLGQQKNPQPLTSTAENLLQQKNAPSEIAGDNHTERLRNRVDYLEALVESLTNKSEKNPRSNAIVDTASDVEELSSSAGSVGLFKGRDFGTFYYGPSSLMSIIAQFPDLRPFMKQIYVTSSLARLRQDQKFSEDHSARTNKATCRVLSVPNLRSLLPDKTTVDVVIQKYFDTFEKTYRILHIPTFWNAYKNYWDAPPGLNTDMDAIVLAILACTLCTSTHDATRYDPNGSAFRSKAIVWIKACEAWLRCQSNKHRSLASLQARCLRLLGLSTTCLKTKEYYQECEAHLALMRSWGMHRDPSLLDHRCSIFEGEIRRRLWATSAEFELQAAVDKGMPSVLSSHEYDSAPPRNINDTEFSPDVKQLPASHPPFEFTDTSFLHHSAQTAPLRIKLCALANALNPCHSFQEMLGYEQQVQSALGQLPKWTEPPSLQACTLLDIQLRQFLVILHAQRALQIEQRTKPDHRYALLTSLEASATLIDRHYKLVDSGNFALCCIRSDYLRAALLICHIAYYAGKASDSLLMRAAKSVFDNEMGKAFRLQEERSMRPGRGNHQYWYMSAAASLVSITFDPSHAEQLKRQAVDRVSRLLYRILALQDDHDEHSLAKEVILGEEPIVISSTMTAATPNGPTSFGLGDSFANPTPGLDSFDLGMTASEGNQWMLDDFWFFNDFPSL</sequence>
<dbReference type="PANTHER" id="PTHR31944">
    <property type="entry name" value="HEME-RESPONSIVE ZINC FINGER TRANSCRIPTION FACTOR HAP1"/>
    <property type="match status" value="1"/>
</dbReference>
<evidence type="ECO:0000256" key="3">
    <source>
        <dbReference type="ARBA" id="ARBA00023015"/>
    </source>
</evidence>
<dbReference type="InterPro" id="IPR036864">
    <property type="entry name" value="Zn2-C6_fun-type_DNA-bd_sf"/>
</dbReference>
<dbReference type="Gene3D" id="4.10.240.10">
    <property type="entry name" value="Zn(2)-C6 fungal-type DNA-binding domain"/>
    <property type="match status" value="1"/>
</dbReference>
<organism evidence="8 9">
    <name type="scientific">Trematosphaeria pertusa</name>
    <dbReference type="NCBI Taxonomy" id="390896"/>
    <lineage>
        <taxon>Eukaryota</taxon>
        <taxon>Fungi</taxon>
        <taxon>Dikarya</taxon>
        <taxon>Ascomycota</taxon>
        <taxon>Pezizomycotina</taxon>
        <taxon>Dothideomycetes</taxon>
        <taxon>Pleosporomycetidae</taxon>
        <taxon>Pleosporales</taxon>
        <taxon>Massarineae</taxon>
        <taxon>Trematosphaeriaceae</taxon>
        <taxon>Trematosphaeria</taxon>
    </lineage>
</organism>
<proteinExistence type="predicted"/>
<evidence type="ECO:0000313" key="9">
    <source>
        <dbReference type="Proteomes" id="UP000800094"/>
    </source>
</evidence>
<dbReference type="SMART" id="SM00066">
    <property type="entry name" value="GAL4"/>
    <property type="match status" value="1"/>
</dbReference>
<dbReference type="InterPro" id="IPR007219">
    <property type="entry name" value="XnlR_reg_dom"/>
</dbReference>
<accession>A0A6A6ITE9</accession>
<evidence type="ECO:0000259" key="7">
    <source>
        <dbReference type="PROSITE" id="PS50048"/>
    </source>
</evidence>
<dbReference type="PANTHER" id="PTHR31944:SF130">
    <property type="entry name" value="ZN(II)2CYS6 TRANSCRIPTION FACTO (EUROFUNG)"/>
    <property type="match status" value="1"/>
</dbReference>
<keyword evidence="4" id="KW-0238">DNA-binding</keyword>
<dbReference type="PROSITE" id="PS50048">
    <property type="entry name" value="ZN2_CY6_FUNGAL_2"/>
    <property type="match status" value="1"/>
</dbReference>
<evidence type="ECO:0000256" key="1">
    <source>
        <dbReference type="ARBA" id="ARBA00022723"/>
    </source>
</evidence>
<evidence type="ECO:0000256" key="5">
    <source>
        <dbReference type="ARBA" id="ARBA00023163"/>
    </source>
</evidence>
<keyword evidence="3" id="KW-0805">Transcription regulation</keyword>
<dbReference type="Pfam" id="PF00172">
    <property type="entry name" value="Zn_clus"/>
    <property type="match status" value="1"/>
</dbReference>
<evidence type="ECO:0000256" key="2">
    <source>
        <dbReference type="ARBA" id="ARBA00022833"/>
    </source>
</evidence>
<dbReference type="GeneID" id="54576612"/>
<keyword evidence="1" id="KW-0479">Metal-binding</keyword>
<evidence type="ECO:0000256" key="6">
    <source>
        <dbReference type="ARBA" id="ARBA00023242"/>
    </source>
</evidence>
<keyword evidence="9" id="KW-1185">Reference proteome</keyword>
<dbReference type="SUPFAM" id="SSF57701">
    <property type="entry name" value="Zn2/Cys6 DNA-binding domain"/>
    <property type="match status" value="1"/>
</dbReference>
<dbReference type="OrthoDB" id="4236860at2759"/>
<dbReference type="Proteomes" id="UP000800094">
    <property type="component" value="Unassembled WGS sequence"/>
</dbReference>
<dbReference type="RefSeq" id="XP_033688680.1">
    <property type="nucleotide sequence ID" value="XM_033823282.1"/>
</dbReference>
<reference evidence="8" key="1">
    <citation type="journal article" date="2020" name="Stud. Mycol.">
        <title>101 Dothideomycetes genomes: a test case for predicting lifestyles and emergence of pathogens.</title>
        <authorList>
            <person name="Haridas S."/>
            <person name="Albert R."/>
            <person name="Binder M."/>
            <person name="Bloem J."/>
            <person name="Labutti K."/>
            <person name="Salamov A."/>
            <person name="Andreopoulos B."/>
            <person name="Baker S."/>
            <person name="Barry K."/>
            <person name="Bills G."/>
            <person name="Bluhm B."/>
            <person name="Cannon C."/>
            <person name="Castanera R."/>
            <person name="Culley D."/>
            <person name="Daum C."/>
            <person name="Ezra D."/>
            <person name="Gonzalez J."/>
            <person name="Henrissat B."/>
            <person name="Kuo A."/>
            <person name="Liang C."/>
            <person name="Lipzen A."/>
            <person name="Lutzoni F."/>
            <person name="Magnuson J."/>
            <person name="Mondo S."/>
            <person name="Nolan M."/>
            <person name="Ohm R."/>
            <person name="Pangilinan J."/>
            <person name="Park H.-J."/>
            <person name="Ramirez L."/>
            <person name="Alfaro M."/>
            <person name="Sun H."/>
            <person name="Tritt A."/>
            <person name="Yoshinaga Y."/>
            <person name="Zwiers L.-H."/>
            <person name="Turgeon B."/>
            <person name="Goodwin S."/>
            <person name="Spatafora J."/>
            <person name="Crous P."/>
            <person name="Grigoriev I."/>
        </authorList>
    </citation>
    <scope>NUCLEOTIDE SEQUENCE</scope>
    <source>
        <strain evidence="8">CBS 122368</strain>
    </source>
</reference>
<keyword evidence="5" id="KW-0804">Transcription</keyword>
<gene>
    <name evidence="8" type="ORF">BU26DRAFT_419051</name>
</gene>
<dbReference type="CDD" id="cd12148">
    <property type="entry name" value="fungal_TF_MHR"/>
    <property type="match status" value="1"/>
</dbReference>
<dbReference type="GO" id="GO:0005634">
    <property type="term" value="C:nucleus"/>
    <property type="evidence" value="ECO:0007669"/>
    <property type="project" value="TreeGrafter"/>
</dbReference>
<dbReference type="InterPro" id="IPR051430">
    <property type="entry name" value="Fungal_TF_Env_Response"/>
</dbReference>
<dbReference type="GO" id="GO:0000978">
    <property type="term" value="F:RNA polymerase II cis-regulatory region sequence-specific DNA binding"/>
    <property type="evidence" value="ECO:0007669"/>
    <property type="project" value="TreeGrafter"/>
</dbReference>
<dbReference type="InterPro" id="IPR001138">
    <property type="entry name" value="Zn2Cys6_DnaBD"/>
</dbReference>
<feature type="domain" description="Zn(2)-C6 fungal-type" evidence="7">
    <location>
        <begin position="21"/>
        <end position="52"/>
    </location>
</feature>
<evidence type="ECO:0000256" key="4">
    <source>
        <dbReference type="ARBA" id="ARBA00023125"/>
    </source>
</evidence>